<organism evidence="2 3">
    <name type="scientific">Ricinus communis</name>
    <name type="common">Castor bean</name>
    <dbReference type="NCBI Taxonomy" id="3988"/>
    <lineage>
        <taxon>Eukaryota</taxon>
        <taxon>Viridiplantae</taxon>
        <taxon>Streptophyta</taxon>
        <taxon>Embryophyta</taxon>
        <taxon>Tracheophyta</taxon>
        <taxon>Spermatophyta</taxon>
        <taxon>Magnoliopsida</taxon>
        <taxon>eudicotyledons</taxon>
        <taxon>Gunneridae</taxon>
        <taxon>Pentapetalae</taxon>
        <taxon>rosids</taxon>
        <taxon>fabids</taxon>
        <taxon>Malpighiales</taxon>
        <taxon>Euphorbiaceae</taxon>
        <taxon>Acalyphoideae</taxon>
        <taxon>Acalypheae</taxon>
        <taxon>Ricinus</taxon>
    </lineage>
</organism>
<name>B9SFS9_RICCO</name>
<dbReference type="InParanoid" id="B9SFS9"/>
<evidence type="ECO:0000256" key="1">
    <source>
        <dbReference type="SAM" id="MobiDB-lite"/>
    </source>
</evidence>
<keyword evidence="3" id="KW-1185">Reference proteome</keyword>
<feature type="compositionally biased region" description="Basic and acidic residues" evidence="1">
    <location>
        <begin position="83"/>
        <end position="92"/>
    </location>
</feature>
<dbReference type="AlphaFoldDB" id="B9SFS9"/>
<protein>
    <submittedName>
        <fullName evidence="2">Uncharacterized protein</fullName>
    </submittedName>
</protein>
<accession>B9SFS9</accession>
<dbReference type="EMBL" id="EQ973946">
    <property type="protein sequence ID" value="EEF37568.1"/>
    <property type="molecule type" value="Genomic_DNA"/>
</dbReference>
<dbReference type="Proteomes" id="UP000008311">
    <property type="component" value="Unassembled WGS sequence"/>
</dbReference>
<proteinExistence type="predicted"/>
<reference evidence="3" key="1">
    <citation type="journal article" date="2010" name="Nat. Biotechnol.">
        <title>Draft genome sequence of the oilseed species Ricinus communis.</title>
        <authorList>
            <person name="Chan A.P."/>
            <person name="Crabtree J."/>
            <person name="Zhao Q."/>
            <person name="Lorenzi H."/>
            <person name="Orvis J."/>
            <person name="Puiu D."/>
            <person name="Melake-Berhan A."/>
            <person name="Jones K.M."/>
            <person name="Redman J."/>
            <person name="Chen G."/>
            <person name="Cahoon E.B."/>
            <person name="Gedil M."/>
            <person name="Stanke M."/>
            <person name="Haas B.J."/>
            <person name="Wortman J.R."/>
            <person name="Fraser-Liggett C.M."/>
            <person name="Ravel J."/>
            <person name="Rabinowicz P.D."/>
        </authorList>
    </citation>
    <scope>NUCLEOTIDE SEQUENCE [LARGE SCALE GENOMIC DNA]</scope>
    <source>
        <strain evidence="3">cv. Hale</strain>
    </source>
</reference>
<sequence length="115" mass="12867">MEHLSTMALLPTGRVISGPPTANVFGGLGINVSDFSYNPLLEFFTHSEEIQNMHLNIMQKISEKLTNSRHTNLKSDNLNVNAMEKETQEEIKGQSSVNNDKNLRKKVEVNSVVEP</sequence>
<feature type="region of interest" description="Disordered" evidence="1">
    <location>
        <begin position="83"/>
        <end position="115"/>
    </location>
</feature>
<evidence type="ECO:0000313" key="3">
    <source>
        <dbReference type="Proteomes" id="UP000008311"/>
    </source>
</evidence>
<evidence type="ECO:0000313" key="2">
    <source>
        <dbReference type="EMBL" id="EEF37568.1"/>
    </source>
</evidence>
<gene>
    <name evidence="2" type="ORF">RCOM_1226770</name>
</gene>